<feature type="region of interest" description="Disordered" evidence="6">
    <location>
        <begin position="181"/>
        <end position="212"/>
    </location>
</feature>
<dbReference type="InterPro" id="IPR020057">
    <property type="entry name" value="Ribosomal_bL25_b-dom"/>
</dbReference>
<keyword evidence="4 5" id="KW-0687">Ribonucleoprotein</keyword>
<dbReference type="InterPro" id="IPR001021">
    <property type="entry name" value="Ribosomal_bL25_long"/>
</dbReference>
<evidence type="ECO:0000256" key="3">
    <source>
        <dbReference type="ARBA" id="ARBA00022980"/>
    </source>
</evidence>
<sequence>MTNYKLDMQKRDKVGSNAVRKLRVKEMVPGVIYGKDLEPINVCVDEKELRKVHLMAGTSSLIDVKVDGEDHTVIIREVQKHPFKNQYVHVDFKAIKMGEVANFTIPVVLEGRDEIRVQPSVLMQFLDEIEIECLPKNLPNEAVVSVIDMQIGDTFEVKDLDVFKNADIKVLEDETEAVCSLSEPKEEVIEDEDEEVSADVPTVGETEEEDAE</sequence>
<dbReference type="GO" id="GO:0006412">
    <property type="term" value="P:translation"/>
    <property type="evidence" value="ECO:0007669"/>
    <property type="project" value="UniProtKB-UniRule"/>
</dbReference>
<evidence type="ECO:0000256" key="4">
    <source>
        <dbReference type="ARBA" id="ARBA00023274"/>
    </source>
</evidence>
<evidence type="ECO:0000313" key="9">
    <source>
        <dbReference type="EMBL" id="OXZ26984.1"/>
    </source>
</evidence>
<evidence type="ECO:0000259" key="7">
    <source>
        <dbReference type="Pfam" id="PF01386"/>
    </source>
</evidence>
<keyword evidence="2 5" id="KW-0694">RNA-binding</keyword>
<feature type="compositionally biased region" description="Acidic residues" evidence="6">
    <location>
        <begin position="188"/>
        <end position="197"/>
    </location>
</feature>
<evidence type="ECO:0000256" key="1">
    <source>
        <dbReference type="ARBA" id="ARBA00022730"/>
    </source>
</evidence>
<name>A0A233V3N8_FINMA</name>
<feature type="domain" description="Large ribosomal subunit protein bL25 beta" evidence="8">
    <location>
        <begin position="103"/>
        <end position="185"/>
    </location>
</feature>
<evidence type="ECO:0000259" key="8">
    <source>
        <dbReference type="Pfam" id="PF14693"/>
    </source>
</evidence>
<dbReference type="Pfam" id="PF14693">
    <property type="entry name" value="Ribosomal_TL5_C"/>
    <property type="match status" value="1"/>
</dbReference>
<dbReference type="GO" id="GO:0008097">
    <property type="term" value="F:5S rRNA binding"/>
    <property type="evidence" value="ECO:0007669"/>
    <property type="project" value="InterPro"/>
</dbReference>
<dbReference type="HAMAP" id="MF_01334">
    <property type="entry name" value="Ribosomal_bL25_CTC"/>
    <property type="match status" value="1"/>
</dbReference>
<evidence type="ECO:0000313" key="10">
    <source>
        <dbReference type="Proteomes" id="UP000215413"/>
    </source>
</evidence>
<dbReference type="InterPro" id="IPR029751">
    <property type="entry name" value="Ribosomal_L25_dom"/>
</dbReference>
<dbReference type="Proteomes" id="UP000215413">
    <property type="component" value="Unassembled WGS sequence"/>
</dbReference>
<dbReference type="NCBIfam" id="TIGR00731">
    <property type="entry name" value="bL25_bact_ctc"/>
    <property type="match status" value="1"/>
</dbReference>
<dbReference type="CDD" id="cd00495">
    <property type="entry name" value="Ribosomal_L25_TL5_CTC"/>
    <property type="match status" value="1"/>
</dbReference>
<comment type="caution">
    <text evidence="9">The sequence shown here is derived from an EMBL/GenBank/DDBJ whole genome shotgun (WGS) entry which is preliminary data.</text>
</comment>
<dbReference type="AlphaFoldDB" id="A0A233V3N8"/>
<dbReference type="InterPro" id="IPR037121">
    <property type="entry name" value="Ribosomal_bL25_C"/>
</dbReference>
<dbReference type="RefSeq" id="WP_094205999.1">
    <property type="nucleotide sequence ID" value="NZ_CP085957.1"/>
</dbReference>
<comment type="function">
    <text evidence="5">This is one of the proteins that binds to the 5S RNA in the ribosome where it forms part of the central protuberance.</text>
</comment>
<dbReference type="GO" id="GO:0003735">
    <property type="term" value="F:structural constituent of ribosome"/>
    <property type="evidence" value="ECO:0007669"/>
    <property type="project" value="InterPro"/>
</dbReference>
<evidence type="ECO:0000256" key="5">
    <source>
        <dbReference type="HAMAP-Rule" id="MF_01334"/>
    </source>
</evidence>
<dbReference type="InterPro" id="IPR020930">
    <property type="entry name" value="Ribosomal_uL5_bac-type"/>
</dbReference>
<dbReference type="SUPFAM" id="SSF50715">
    <property type="entry name" value="Ribosomal protein L25-like"/>
    <property type="match status" value="1"/>
</dbReference>
<dbReference type="InterPro" id="IPR020056">
    <property type="entry name" value="Rbsml_bL25/Gln-tRNA_synth_N"/>
</dbReference>
<dbReference type="PANTHER" id="PTHR33284">
    <property type="entry name" value="RIBOSOMAL PROTEIN L25/GLN-TRNA SYNTHETASE, ANTI-CODON-BINDING DOMAIN-CONTAINING PROTEIN"/>
    <property type="match status" value="1"/>
</dbReference>
<proteinExistence type="inferred from homology"/>
<accession>A0A233V3N8</accession>
<gene>
    <name evidence="5" type="primary">rplY</name>
    <name evidence="5" type="synonym">ctc</name>
    <name evidence="9" type="ORF">B9N49_06305</name>
</gene>
<comment type="subunit">
    <text evidence="5">Part of the 50S ribosomal subunit; part of the 5S rRNA/L5/L18/L25 subcomplex. Contacts the 5S rRNA. Binds to the 5S rRNA independently of L5 and L18.</text>
</comment>
<dbReference type="NCBIfam" id="NF004612">
    <property type="entry name" value="PRK05943.1"/>
    <property type="match status" value="1"/>
</dbReference>
<reference evidence="10" key="1">
    <citation type="submission" date="2017-04" db="EMBL/GenBank/DDBJ databases">
        <title>Finegoldia magna isolated from orthopedic joint implant-associated infections.</title>
        <authorList>
            <person name="Bjorklund S."/>
            <person name="Bruggemann H."/>
            <person name="Jensen A."/>
            <person name="Hellmark B."/>
            <person name="Soderquist B."/>
        </authorList>
    </citation>
    <scope>NUCLEOTIDE SEQUENCE [LARGE SCALE GENOMIC DNA]</scope>
    <source>
        <strain evidence="10">CCUG 54800</strain>
    </source>
</reference>
<comment type="similarity">
    <text evidence="5">Belongs to the bacterial ribosomal protein bL25 family. CTC subfamily.</text>
</comment>
<keyword evidence="1 5" id="KW-0699">rRNA-binding</keyword>
<dbReference type="EMBL" id="NDYC01000029">
    <property type="protein sequence ID" value="OXZ26984.1"/>
    <property type="molecule type" value="Genomic_DNA"/>
</dbReference>
<dbReference type="GO" id="GO:0022625">
    <property type="term" value="C:cytosolic large ribosomal subunit"/>
    <property type="evidence" value="ECO:0007669"/>
    <property type="project" value="TreeGrafter"/>
</dbReference>
<dbReference type="Pfam" id="PF01386">
    <property type="entry name" value="Ribosomal_L25p"/>
    <property type="match status" value="1"/>
</dbReference>
<keyword evidence="3 5" id="KW-0689">Ribosomal protein</keyword>
<dbReference type="InterPro" id="IPR011035">
    <property type="entry name" value="Ribosomal_bL25/Gln-tRNA_synth"/>
</dbReference>
<evidence type="ECO:0000256" key="6">
    <source>
        <dbReference type="SAM" id="MobiDB-lite"/>
    </source>
</evidence>
<protein>
    <recommendedName>
        <fullName evidence="5">Large ribosomal subunit protein bL25</fullName>
    </recommendedName>
    <alternativeName>
        <fullName evidence="5">General stress protein CTC</fullName>
    </alternativeName>
</protein>
<feature type="domain" description="Large ribosomal subunit protein bL25 L25" evidence="7">
    <location>
        <begin position="6"/>
        <end position="92"/>
    </location>
</feature>
<dbReference type="Gene3D" id="2.170.120.20">
    <property type="entry name" value="Ribosomal protein L25, beta domain"/>
    <property type="match status" value="1"/>
</dbReference>
<organism evidence="9 10">
    <name type="scientific">Finegoldia magna</name>
    <name type="common">Peptostreptococcus magnus</name>
    <dbReference type="NCBI Taxonomy" id="1260"/>
    <lineage>
        <taxon>Bacteria</taxon>
        <taxon>Bacillati</taxon>
        <taxon>Bacillota</taxon>
        <taxon>Tissierellia</taxon>
        <taxon>Tissierellales</taxon>
        <taxon>Peptoniphilaceae</taxon>
        <taxon>Finegoldia</taxon>
    </lineage>
</organism>
<dbReference type="Gene3D" id="2.40.240.10">
    <property type="entry name" value="Ribosomal Protein L25, Chain P"/>
    <property type="match status" value="1"/>
</dbReference>
<dbReference type="PANTHER" id="PTHR33284:SF1">
    <property type="entry name" value="RIBOSOMAL PROTEIN L25_GLN-TRNA SYNTHETASE, ANTI-CODON-BINDING DOMAIN-CONTAINING PROTEIN"/>
    <property type="match status" value="1"/>
</dbReference>
<evidence type="ECO:0000256" key="2">
    <source>
        <dbReference type="ARBA" id="ARBA00022884"/>
    </source>
</evidence>